<dbReference type="Proteomes" id="UP000567293">
    <property type="component" value="Unassembled WGS sequence"/>
</dbReference>
<name>A0A7V8NMD5_9BACT</name>
<evidence type="ECO:0000259" key="4">
    <source>
        <dbReference type="PROSITE" id="PS50043"/>
    </source>
</evidence>
<dbReference type="PRINTS" id="PR00038">
    <property type="entry name" value="HTHLUXR"/>
</dbReference>
<evidence type="ECO:0000256" key="3">
    <source>
        <dbReference type="ARBA" id="ARBA00023163"/>
    </source>
</evidence>
<dbReference type="Gene3D" id="1.10.10.10">
    <property type="entry name" value="Winged helix-like DNA-binding domain superfamily/Winged helix DNA-binding domain"/>
    <property type="match status" value="1"/>
</dbReference>
<dbReference type="PANTHER" id="PTHR44688">
    <property type="entry name" value="DNA-BINDING TRANSCRIPTIONAL ACTIVATOR DEVR_DOSR"/>
    <property type="match status" value="1"/>
</dbReference>
<dbReference type="GO" id="GO:0003677">
    <property type="term" value="F:DNA binding"/>
    <property type="evidence" value="ECO:0007669"/>
    <property type="project" value="UniProtKB-KW"/>
</dbReference>
<dbReference type="GO" id="GO:0006355">
    <property type="term" value="P:regulation of DNA-templated transcription"/>
    <property type="evidence" value="ECO:0007669"/>
    <property type="project" value="InterPro"/>
</dbReference>
<dbReference type="Gene3D" id="3.30.450.40">
    <property type="match status" value="1"/>
</dbReference>
<sequence>MRDEIVMSWERCARAGLRPDRFEVPYDADVDSRGRLCWAAGPVLDGVGDDLDGTGVGLLLTDQRARVLARRVADHDTARLLDRVQLAPGYGYREEQIGTNAIGTAIAGRGPALVAGQEHFADALTRLACAAVTVADPATGRVIGVVDVTCAADKASPLMLPLVKRAAWEIGQRLLDDSSADERILQEHFLRARRTSKGPVLALSRRTMLVNGAATGIVEPADRELLWDSMLRSLASGQQQPFPVPLANGRQIAIRCEPILDGIRLVGVLARPRTATARTHGAPERRNTASTPAYGWSSLTAAELAVAEQVAQGLTNREAAAHLYLSPHTIDFHLRQVFRKLDVRSRVELTRATLRRQAEPAL</sequence>
<feature type="domain" description="HTH luxR-type" evidence="4">
    <location>
        <begin position="292"/>
        <end position="357"/>
    </location>
</feature>
<dbReference type="AlphaFoldDB" id="A0A7V8NMD5"/>
<dbReference type="InterPro" id="IPR036388">
    <property type="entry name" value="WH-like_DNA-bd_sf"/>
</dbReference>
<evidence type="ECO:0000313" key="5">
    <source>
        <dbReference type="EMBL" id="MBA0084024.1"/>
    </source>
</evidence>
<comment type="caution">
    <text evidence="5">The sequence shown here is derived from an EMBL/GenBank/DDBJ whole genome shotgun (WGS) entry which is preliminary data.</text>
</comment>
<evidence type="ECO:0000256" key="2">
    <source>
        <dbReference type="ARBA" id="ARBA00023125"/>
    </source>
</evidence>
<dbReference type="SMART" id="SM00421">
    <property type="entry name" value="HTH_LUXR"/>
    <property type="match status" value="1"/>
</dbReference>
<dbReference type="InterPro" id="IPR016032">
    <property type="entry name" value="Sig_transdc_resp-reg_C-effctor"/>
</dbReference>
<keyword evidence="1" id="KW-0805">Transcription regulation</keyword>
<keyword evidence="2" id="KW-0238">DNA-binding</keyword>
<protein>
    <recommendedName>
        <fullName evidence="4">HTH luxR-type domain-containing protein</fullName>
    </recommendedName>
</protein>
<reference evidence="5" key="1">
    <citation type="submission" date="2020-06" db="EMBL/GenBank/DDBJ databases">
        <title>Legume-microbial interactions unlock mineral nutrients during tropical forest succession.</title>
        <authorList>
            <person name="Epihov D.Z."/>
        </authorList>
    </citation>
    <scope>NUCLEOTIDE SEQUENCE [LARGE SCALE GENOMIC DNA]</scope>
    <source>
        <strain evidence="5">Pan2503</strain>
    </source>
</reference>
<dbReference type="InterPro" id="IPR000792">
    <property type="entry name" value="Tscrpt_reg_LuxR_C"/>
</dbReference>
<accession>A0A7V8NMD5</accession>
<dbReference type="CDD" id="cd06170">
    <property type="entry name" value="LuxR_C_like"/>
    <property type="match status" value="1"/>
</dbReference>
<proteinExistence type="predicted"/>
<organism evidence="5 6">
    <name type="scientific">Candidatus Acidiferrum panamense</name>
    <dbReference type="NCBI Taxonomy" id="2741543"/>
    <lineage>
        <taxon>Bacteria</taxon>
        <taxon>Pseudomonadati</taxon>
        <taxon>Acidobacteriota</taxon>
        <taxon>Terriglobia</taxon>
        <taxon>Candidatus Acidiferrales</taxon>
        <taxon>Candidatus Acidiferrum</taxon>
    </lineage>
</organism>
<keyword evidence="6" id="KW-1185">Reference proteome</keyword>
<evidence type="ECO:0000256" key="1">
    <source>
        <dbReference type="ARBA" id="ARBA00023015"/>
    </source>
</evidence>
<keyword evidence="3" id="KW-0804">Transcription</keyword>
<dbReference type="Pfam" id="PF00196">
    <property type="entry name" value="GerE"/>
    <property type="match status" value="1"/>
</dbReference>
<dbReference type="PROSITE" id="PS50043">
    <property type="entry name" value="HTH_LUXR_2"/>
    <property type="match status" value="1"/>
</dbReference>
<dbReference type="EMBL" id="JACDQQ010000333">
    <property type="protein sequence ID" value="MBA0084024.1"/>
    <property type="molecule type" value="Genomic_DNA"/>
</dbReference>
<dbReference type="InterPro" id="IPR029016">
    <property type="entry name" value="GAF-like_dom_sf"/>
</dbReference>
<gene>
    <name evidence="5" type="ORF">HRJ53_03425</name>
</gene>
<evidence type="ECO:0000313" key="6">
    <source>
        <dbReference type="Proteomes" id="UP000567293"/>
    </source>
</evidence>
<dbReference type="SUPFAM" id="SSF46894">
    <property type="entry name" value="C-terminal effector domain of the bipartite response regulators"/>
    <property type="match status" value="1"/>
</dbReference>
<dbReference type="PANTHER" id="PTHR44688:SF16">
    <property type="entry name" value="DNA-BINDING TRANSCRIPTIONAL ACTIVATOR DEVR_DOSR"/>
    <property type="match status" value="1"/>
</dbReference>